<name>A0A3V2D2Z1_SALET</name>
<accession>A0A3V2D2Z1</accession>
<reference evidence="1" key="2">
    <citation type="submission" date="2019-10" db="EMBL/GenBank/DDBJ databases">
        <authorList>
            <consortium name="NCBI Pathogen Detection Project"/>
        </authorList>
    </citation>
    <scope>NUCLEOTIDE SEQUENCE</scope>
    <source>
        <strain evidence="1">Salmonella enterica</strain>
    </source>
</reference>
<dbReference type="AlphaFoldDB" id="A0A3V2D2Z1"/>
<sequence>MKFNQRVALKEVFSLLSPDLDTFEFIPNKKLDKYTKRNDKFIFSILINIDAWGRQHLILQVENKEISHVFQNVMKEMKLINDEIVLIKGARAIASVTDWKFLFEEYSVKYNNVWFSTLSCVDDILNLKDDYVSAFFLANQWFDRCKQLEYLYEYNLRRCTTYSAEIALCIGKLIGKNTGYDLERLLNEKYGKIHPSGFKTREVKLFHSILSAQNVVKL</sequence>
<organism evidence="1">
    <name type="scientific">Salmonella enterica I</name>
    <dbReference type="NCBI Taxonomy" id="59201"/>
    <lineage>
        <taxon>Bacteria</taxon>
        <taxon>Pseudomonadati</taxon>
        <taxon>Pseudomonadota</taxon>
        <taxon>Gammaproteobacteria</taxon>
        <taxon>Enterobacterales</taxon>
        <taxon>Enterobacteriaceae</taxon>
        <taxon>Salmonella</taxon>
    </lineage>
</organism>
<comment type="caution">
    <text evidence="1">The sequence shown here is derived from an EMBL/GenBank/DDBJ whole genome shotgun (WGS) entry which is preliminary data.</text>
</comment>
<proteinExistence type="predicted"/>
<evidence type="ECO:0000313" key="1">
    <source>
        <dbReference type="EMBL" id="HAB4951149.1"/>
    </source>
</evidence>
<protein>
    <submittedName>
        <fullName evidence="1">Uncharacterized protein</fullName>
    </submittedName>
</protein>
<dbReference type="EMBL" id="DAAGXI010000127">
    <property type="protein sequence ID" value="HAB4951149.1"/>
    <property type="molecule type" value="Genomic_DNA"/>
</dbReference>
<gene>
    <name evidence="1" type="ORF">GB085_23305</name>
</gene>
<reference evidence="1" key="1">
    <citation type="journal article" date="2018" name="Genome Biol.">
        <title>SKESA: strategic k-mer extension for scrupulous assemblies.</title>
        <authorList>
            <person name="Souvorov A."/>
            <person name="Agarwala R."/>
            <person name="Lipman D.J."/>
        </authorList>
    </citation>
    <scope>NUCLEOTIDE SEQUENCE</scope>
    <source>
        <strain evidence="1">Salmonella enterica</strain>
    </source>
</reference>